<protein>
    <submittedName>
        <fullName evidence="1">Uncharacterized protein</fullName>
    </submittedName>
</protein>
<evidence type="ECO:0000313" key="1">
    <source>
        <dbReference type="EMBL" id="JAD76228.1"/>
    </source>
</evidence>
<organism evidence="1">
    <name type="scientific">Arundo donax</name>
    <name type="common">Giant reed</name>
    <name type="synonym">Donax arundinaceus</name>
    <dbReference type="NCBI Taxonomy" id="35708"/>
    <lineage>
        <taxon>Eukaryota</taxon>
        <taxon>Viridiplantae</taxon>
        <taxon>Streptophyta</taxon>
        <taxon>Embryophyta</taxon>
        <taxon>Tracheophyta</taxon>
        <taxon>Spermatophyta</taxon>
        <taxon>Magnoliopsida</taxon>
        <taxon>Liliopsida</taxon>
        <taxon>Poales</taxon>
        <taxon>Poaceae</taxon>
        <taxon>PACMAD clade</taxon>
        <taxon>Arundinoideae</taxon>
        <taxon>Arundineae</taxon>
        <taxon>Arundo</taxon>
    </lineage>
</organism>
<reference evidence="1" key="2">
    <citation type="journal article" date="2015" name="Data Brief">
        <title>Shoot transcriptome of the giant reed, Arundo donax.</title>
        <authorList>
            <person name="Barrero R.A."/>
            <person name="Guerrero F.D."/>
            <person name="Moolhuijzen P."/>
            <person name="Goolsby J.A."/>
            <person name="Tidwell J."/>
            <person name="Bellgard S.E."/>
            <person name="Bellgard M.I."/>
        </authorList>
    </citation>
    <scope>NUCLEOTIDE SEQUENCE</scope>
    <source>
        <tissue evidence="1">Shoot tissue taken approximately 20 cm above the soil surface</tissue>
    </source>
</reference>
<sequence length="112" mass="12528">MQGMCYGNKTRRTFHFGRGKNHEKLCVILLNHMEHPFPCTVGSDCYPEHFIIQSLIPKLKPVLRGNSGSVFPRILCGWLMVECFHRSCASCGNTNKVNAISQDLFVGGSLLS</sequence>
<name>A0A0A9CP65_ARUDO</name>
<accession>A0A0A9CP65</accession>
<proteinExistence type="predicted"/>
<dbReference type="EMBL" id="GBRH01221667">
    <property type="protein sequence ID" value="JAD76228.1"/>
    <property type="molecule type" value="Transcribed_RNA"/>
</dbReference>
<reference evidence="1" key="1">
    <citation type="submission" date="2014-09" db="EMBL/GenBank/DDBJ databases">
        <authorList>
            <person name="Magalhaes I.L.F."/>
            <person name="Oliveira U."/>
            <person name="Santos F.R."/>
            <person name="Vidigal T.H.D.A."/>
            <person name="Brescovit A.D."/>
            <person name="Santos A.J."/>
        </authorList>
    </citation>
    <scope>NUCLEOTIDE SEQUENCE</scope>
    <source>
        <tissue evidence="1">Shoot tissue taken approximately 20 cm above the soil surface</tissue>
    </source>
</reference>
<dbReference type="AlphaFoldDB" id="A0A0A9CP65"/>